<evidence type="ECO:0008006" key="3">
    <source>
        <dbReference type="Google" id="ProtNLM"/>
    </source>
</evidence>
<sequence>MDLDALRYGNFAALGEAVGDWEEMVVNLKSLQDDAERDLKVKADRANWHGANATVSREFVDKTAGEFADAHTQANSIAKILGDTRSELIDYRQQLNDAIDRGMKKNLTVVDTGNGGFTVTMNIHPDRAGKGTTLPEHTVQDETDLRDEVQRILGGATESDNTAARALNLIVDQATYGFSGADYGDRDAAAKAIKEADDLANLMKNKGDDMSPEEFDRLNASLAHYKDDPLFQEEFAKTLGPKGTLDFWADLSDPSDGGSLQRARHDQLGDFQKNLGMTLAGATQSDSADMRSWKDSMIDLGGKTVQTRGSNVYGFQLMSNLMRTGNYNDDFMNRYGNALVETEKKMKLPDHYWQGAGGPPMPKMNFIGDDFGRDPMTGFMTGLSNSPDAATAFFNETHPQDNAEWVLKERHPFDDTPLDDGDGNQSRDATGKALLAATSGMNPNDPNATYVEHTPENRQALDRSLKYLSETGDDFPREMRDDMAKALVNYGDETHNTMSSQADHPDDPRQLDRHQLLEVTKQISRDQDSYGLLNDGLNREIVHDINTDHPSDPKETLQRAGATVGFLEEARYQALDTDKEDPSWKAKWAYHGIGGAVNFIPVVGDAAQRGVDALTYQWQQDEQGRIDDENHQQNGKTFTGREGQLESLAKIWAEANPGQTENNSYTLTNEINAAAFDGNARARGLAGDQ</sequence>
<dbReference type="Proteomes" id="UP000283128">
    <property type="component" value="Unassembled WGS sequence"/>
</dbReference>
<evidence type="ECO:0000313" key="1">
    <source>
        <dbReference type="EMBL" id="RVU22484.1"/>
    </source>
</evidence>
<comment type="caution">
    <text evidence="1">The sequence shown here is derived from an EMBL/GenBank/DDBJ whole genome shotgun (WGS) entry which is preliminary data.</text>
</comment>
<keyword evidence="2" id="KW-1185">Reference proteome</keyword>
<proteinExistence type="predicted"/>
<protein>
    <recommendedName>
        <fullName evidence="3">AG2 protein</fullName>
    </recommendedName>
</protein>
<organism evidence="1 2">
    <name type="scientific">Streptomyces antnestii</name>
    <dbReference type="NCBI Taxonomy" id="2494256"/>
    <lineage>
        <taxon>Bacteria</taxon>
        <taxon>Bacillati</taxon>
        <taxon>Actinomycetota</taxon>
        <taxon>Actinomycetes</taxon>
        <taxon>Kitasatosporales</taxon>
        <taxon>Streptomycetaceae</taxon>
        <taxon>Streptomyces</taxon>
    </lineage>
</organism>
<evidence type="ECO:0000313" key="2">
    <source>
        <dbReference type="Proteomes" id="UP000283128"/>
    </source>
</evidence>
<gene>
    <name evidence="1" type="ORF">EOT10_21185</name>
</gene>
<name>A0A3S2YYT4_9ACTN</name>
<dbReference type="RefSeq" id="WP_127829852.1">
    <property type="nucleotide sequence ID" value="NZ_RZYA01000010.1"/>
</dbReference>
<dbReference type="OrthoDB" id="3543532at2"/>
<reference evidence="1 2" key="1">
    <citation type="submission" date="2019-01" db="EMBL/GenBank/DDBJ databases">
        <title>Genome sequences of Streptomyces and Rhizobium isolates collected from root and soil.</title>
        <authorList>
            <person name="Chhettri S."/>
            <person name="Sevigny J.L."/>
            <person name="Sen A."/>
            <person name="Ennis N."/>
            <person name="Tisa L."/>
        </authorList>
    </citation>
    <scope>NUCLEOTIDE SEQUENCE [LARGE SCALE GENOMIC DNA]</scope>
    <source>
        <strain evidence="1 2">San01</strain>
    </source>
</reference>
<dbReference type="AlphaFoldDB" id="A0A3S2YYT4"/>
<dbReference type="EMBL" id="RZYA01000010">
    <property type="protein sequence ID" value="RVU22484.1"/>
    <property type="molecule type" value="Genomic_DNA"/>
</dbReference>
<accession>A0A3S2YYT4</accession>